<dbReference type="GO" id="GO:0003677">
    <property type="term" value="F:DNA binding"/>
    <property type="evidence" value="ECO:0007669"/>
    <property type="project" value="InterPro"/>
</dbReference>
<proteinExistence type="predicted"/>
<keyword evidence="4" id="KW-1185">Reference proteome</keyword>
<dbReference type="AlphaFoldDB" id="A0AAE1H6X9"/>
<dbReference type="GO" id="GO:0004842">
    <property type="term" value="F:ubiquitin-protein transferase activity"/>
    <property type="evidence" value="ECO:0007669"/>
    <property type="project" value="InterPro"/>
</dbReference>
<comment type="caution">
    <text evidence="3">The sequence shown here is derived from an EMBL/GenBank/DDBJ whole genome shotgun (WGS) entry which is preliminary data.</text>
</comment>
<dbReference type="Pfam" id="PF00533">
    <property type="entry name" value="BRCT"/>
    <property type="match status" value="1"/>
</dbReference>
<dbReference type="PANTHER" id="PTHR14625">
    <property type="entry name" value="MICROCEPHALIN"/>
    <property type="match status" value="1"/>
</dbReference>
<evidence type="ECO:0000259" key="2">
    <source>
        <dbReference type="PROSITE" id="PS50172"/>
    </source>
</evidence>
<dbReference type="Gene3D" id="3.40.50.10190">
    <property type="entry name" value="BRCT domain"/>
    <property type="match status" value="2"/>
</dbReference>
<dbReference type="GO" id="GO:0000278">
    <property type="term" value="P:mitotic cell cycle"/>
    <property type="evidence" value="ECO:0007669"/>
    <property type="project" value="TreeGrafter"/>
</dbReference>
<feature type="region of interest" description="Disordered" evidence="1">
    <location>
        <begin position="43"/>
        <end position="74"/>
    </location>
</feature>
<feature type="compositionally biased region" description="Polar residues" evidence="1">
    <location>
        <begin position="1"/>
        <end position="11"/>
    </location>
</feature>
<name>A0AAE1H6X9_9NEOP</name>
<dbReference type="GO" id="GO:0006281">
    <property type="term" value="P:DNA repair"/>
    <property type="evidence" value="ECO:0007669"/>
    <property type="project" value="InterPro"/>
</dbReference>
<evidence type="ECO:0000256" key="1">
    <source>
        <dbReference type="SAM" id="MobiDB-lite"/>
    </source>
</evidence>
<dbReference type="InterPro" id="IPR022047">
    <property type="entry name" value="Microcephalin-like"/>
</dbReference>
<feature type="domain" description="BRCT" evidence="2">
    <location>
        <begin position="226"/>
        <end position="313"/>
    </location>
</feature>
<organism evidence="3 4">
    <name type="scientific">Frankliniella fusca</name>
    <dbReference type="NCBI Taxonomy" id="407009"/>
    <lineage>
        <taxon>Eukaryota</taxon>
        <taxon>Metazoa</taxon>
        <taxon>Ecdysozoa</taxon>
        <taxon>Arthropoda</taxon>
        <taxon>Hexapoda</taxon>
        <taxon>Insecta</taxon>
        <taxon>Pterygota</taxon>
        <taxon>Neoptera</taxon>
        <taxon>Paraneoptera</taxon>
        <taxon>Thysanoptera</taxon>
        <taxon>Terebrantia</taxon>
        <taxon>Thripoidea</taxon>
        <taxon>Thripidae</taxon>
        <taxon>Frankliniella</taxon>
    </lineage>
</organism>
<sequence>MRNAQTPSTGARSKRRLMPIRQHEVDTSMFDDTTIDVKTLDRTDISCPYDDDDKSKTTLKRRRQGAQTQTHQRPVISLPKKSMSQNVNSASVSQKKNARGVFRRHILTPVNIRETSFNRRNRVEKRTMVCTRMHKKDSEFISEAIRILGGWKMEQNVSSQTTHVICGDDRRTVNLLLGIAQGCWILPYSWVQQSLQAGHWLDEEAFEMKTFPAIQKCRIARETFGGRCNIFNTGDSYYLSPKTRPPHAQLRKLLLLCGAKIVSTLRKATVCITSKAIEIEVEQPLPGTVSVTEQWVLDSISENMLLLKEKYVPSIP</sequence>
<dbReference type="InterPro" id="IPR036420">
    <property type="entry name" value="BRCT_dom_sf"/>
</dbReference>
<dbReference type="GO" id="GO:0005634">
    <property type="term" value="C:nucleus"/>
    <property type="evidence" value="ECO:0007669"/>
    <property type="project" value="InterPro"/>
</dbReference>
<dbReference type="PROSITE" id="PS50172">
    <property type="entry name" value="BRCT"/>
    <property type="match status" value="2"/>
</dbReference>
<gene>
    <name evidence="3" type="ORF">KUF71_025226</name>
</gene>
<dbReference type="CDD" id="cd17736">
    <property type="entry name" value="BRCT_microcephalin_rpt2"/>
    <property type="match status" value="1"/>
</dbReference>
<dbReference type="CDD" id="cd17751">
    <property type="entry name" value="BRCT_microcephalin_rpt3"/>
    <property type="match status" value="1"/>
</dbReference>
<protein>
    <submittedName>
        <fullName evidence="3">Microcephalin</fullName>
    </submittedName>
</protein>
<accession>A0AAE1H6X9</accession>
<dbReference type="EMBL" id="JAHWGI010000472">
    <property type="protein sequence ID" value="KAK3915929.1"/>
    <property type="molecule type" value="Genomic_DNA"/>
</dbReference>
<dbReference type="PANTHER" id="PTHR14625:SF3">
    <property type="entry name" value="MICROCEPHALIN"/>
    <property type="match status" value="1"/>
</dbReference>
<dbReference type="SMART" id="SM00292">
    <property type="entry name" value="BRCT"/>
    <property type="match status" value="2"/>
</dbReference>
<evidence type="ECO:0000313" key="4">
    <source>
        <dbReference type="Proteomes" id="UP001219518"/>
    </source>
</evidence>
<dbReference type="Proteomes" id="UP001219518">
    <property type="component" value="Unassembled WGS sequence"/>
</dbReference>
<dbReference type="InterPro" id="IPR011364">
    <property type="entry name" value="BRCA1"/>
</dbReference>
<reference evidence="3" key="2">
    <citation type="journal article" date="2023" name="BMC Genomics">
        <title>Pest status, molecular evolution, and epigenetic factors derived from the genome assembly of Frankliniella fusca, a thysanopteran phytovirus vector.</title>
        <authorList>
            <person name="Catto M.A."/>
            <person name="Labadie P.E."/>
            <person name="Jacobson A.L."/>
            <person name="Kennedy G.G."/>
            <person name="Srinivasan R."/>
            <person name="Hunt B.G."/>
        </authorList>
    </citation>
    <scope>NUCLEOTIDE SEQUENCE</scope>
    <source>
        <strain evidence="3">PL_HMW_Pooled</strain>
    </source>
</reference>
<reference evidence="3" key="1">
    <citation type="submission" date="2021-07" db="EMBL/GenBank/DDBJ databases">
        <authorList>
            <person name="Catto M.A."/>
            <person name="Jacobson A."/>
            <person name="Kennedy G."/>
            <person name="Labadie P."/>
            <person name="Hunt B.G."/>
            <person name="Srinivasan R."/>
        </authorList>
    </citation>
    <scope>NUCLEOTIDE SEQUENCE</scope>
    <source>
        <strain evidence="3">PL_HMW_Pooled</strain>
        <tissue evidence="3">Head</tissue>
    </source>
</reference>
<dbReference type="GO" id="GO:0008270">
    <property type="term" value="F:zinc ion binding"/>
    <property type="evidence" value="ECO:0007669"/>
    <property type="project" value="InterPro"/>
</dbReference>
<feature type="region of interest" description="Disordered" evidence="1">
    <location>
        <begin position="1"/>
        <end position="21"/>
    </location>
</feature>
<dbReference type="SUPFAM" id="SSF52113">
    <property type="entry name" value="BRCT domain"/>
    <property type="match status" value="2"/>
</dbReference>
<dbReference type="Pfam" id="PF16589">
    <property type="entry name" value="BRCT_2"/>
    <property type="match status" value="1"/>
</dbReference>
<evidence type="ECO:0000313" key="3">
    <source>
        <dbReference type="EMBL" id="KAK3915929.1"/>
    </source>
</evidence>
<dbReference type="PRINTS" id="PR00493">
    <property type="entry name" value="BRSTCANCERI"/>
</dbReference>
<feature type="domain" description="BRCT" evidence="2">
    <location>
        <begin position="141"/>
        <end position="208"/>
    </location>
</feature>
<dbReference type="InterPro" id="IPR001357">
    <property type="entry name" value="BRCT_dom"/>
</dbReference>